<dbReference type="InterPro" id="IPR036425">
    <property type="entry name" value="MoaB/Mog-like_dom_sf"/>
</dbReference>
<dbReference type="Pfam" id="PF18146">
    <property type="entry name" value="CinA_KH"/>
    <property type="match status" value="1"/>
</dbReference>
<dbReference type="CDD" id="cd00885">
    <property type="entry name" value="cinA"/>
    <property type="match status" value="1"/>
</dbReference>
<dbReference type="RefSeq" id="WP_106602652.1">
    <property type="nucleotide sequence ID" value="NZ_PYGK01000005.1"/>
</dbReference>
<evidence type="ECO:0000313" key="4">
    <source>
        <dbReference type="Proteomes" id="UP000240978"/>
    </source>
</evidence>
<dbReference type="InterPro" id="IPR050101">
    <property type="entry name" value="CinA"/>
</dbReference>
<gene>
    <name evidence="3" type="ORF">CLV42_105168</name>
</gene>
<evidence type="ECO:0000259" key="2">
    <source>
        <dbReference type="SMART" id="SM00852"/>
    </source>
</evidence>
<dbReference type="AlphaFoldDB" id="A0A2P8GA14"/>
<evidence type="ECO:0000256" key="1">
    <source>
        <dbReference type="HAMAP-Rule" id="MF_00226"/>
    </source>
</evidence>
<dbReference type="InterPro" id="IPR008136">
    <property type="entry name" value="CinA_C"/>
</dbReference>
<dbReference type="Pfam" id="PF00994">
    <property type="entry name" value="MoCF_biosynth"/>
    <property type="match status" value="1"/>
</dbReference>
<dbReference type="Pfam" id="PF02464">
    <property type="entry name" value="CinA"/>
    <property type="match status" value="1"/>
</dbReference>
<dbReference type="PANTHER" id="PTHR13939:SF0">
    <property type="entry name" value="NMN AMIDOHYDROLASE-LIKE PROTEIN YFAY"/>
    <property type="match status" value="1"/>
</dbReference>
<dbReference type="SUPFAM" id="SSF53218">
    <property type="entry name" value="Molybdenum cofactor biosynthesis proteins"/>
    <property type="match status" value="1"/>
</dbReference>
<dbReference type="Gene3D" id="3.40.980.10">
    <property type="entry name" value="MoaB/Mog-like domain"/>
    <property type="match status" value="1"/>
</dbReference>
<organism evidence="3 4">
    <name type="scientific">Chitinophaga ginsengisoli</name>
    <dbReference type="NCBI Taxonomy" id="363837"/>
    <lineage>
        <taxon>Bacteria</taxon>
        <taxon>Pseudomonadati</taxon>
        <taxon>Bacteroidota</taxon>
        <taxon>Chitinophagia</taxon>
        <taxon>Chitinophagales</taxon>
        <taxon>Chitinophagaceae</taxon>
        <taxon>Chitinophaga</taxon>
    </lineage>
</organism>
<dbReference type="Proteomes" id="UP000240978">
    <property type="component" value="Unassembled WGS sequence"/>
</dbReference>
<dbReference type="NCBIfam" id="TIGR00199">
    <property type="entry name" value="PncC_domain"/>
    <property type="match status" value="1"/>
</dbReference>
<dbReference type="PANTHER" id="PTHR13939">
    <property type="entry name" value="NICOTINAMIDE-NUCLEOTIDE AMIDOHYDROLASE PNCC"/>
    <property type="match status" value="1"/>
</dbReference>
<accession>A0A2P8GA14</accession>
<sequence>MTIQADKVVASIITIGDELLIGQTIDTNSAWMAQQLNAMGIWVHRRVAIGDVREAILEALDREGAVSDIVLITGGLGPTADDITKPVLCEYFGGKLVRDEATYLQVMEFFESRGLPTLQRNVDQSLVPDVATVLHNTRGTAPGMWFEKDEKIYVSMPGVPHEMKGLMSDHVLPRLQEYFQTPAIVHQTLLTSGMGESFIAERLTHFEASLPPHIKLAYLPSYGLLKLRLTAFGADKLSTAAALSIYFHQMKELLADITVTDEDLPMGEVLGKLLKEKGKTVGTAESCTGGFIAHNITLVPGSSAWYKGSVVSYANEIKSGLLGVKQETLQANGAVSEAVVREMARGALQQLKTDYIIAVSGIMGPDGGTPEKPVGTVWIAAGSAKELVTVKHQLRYDRLNNIQMTATYAMNELRKLIV</sequence>
<dbReference type="InterPro" id="IPR001453">
    <property type="entry name" value="MoaB/Mog_dom"/>
</dbReference>
<dbReference type="NCBIfam" id="TIGR00200">
    <property type="entry name" value="cinA_nterm"/>
    <property type="match status" value="1"/>
</dbReference>
<comment type="similarity">
    <text evidence="1">Belongs to the CinA family.</text>
</comment>
<dbReference type="InterPro" id="IPR008135">
    <property type="entry name" value="Competence-induced_CinA"/>
</dbReference>
<dbReference type="Gene3D" id="3.90.950.20">
    <property type="entry name" value="CinA-like"/>
    <property type="match status" value="1"/>
</dbReference>
<dbReference type="InterPro" id="IPR036653">
    <property type="entry name" value="CinA-like_C"/>
</dbReference>
<name>A0A2P8GA14_9BACT</name>
<dbReference type="SUPFAM" id="SSF142433">
    <property type="entry name" value="CinA-like"/>
    <property type="match status" value="1"/>
</dbReference>
<evidence type="ECO:0000313" key="3">
    <source>
        <dbReference type="EMBL" id="PSL30807.1"/>
    </source>
</evidence>
<comment type="caution">
    <text evidence="3">The sequence shown here is derived from an EMBL/GenBank/DDBJ whole genome shotgun (WGS) entry which is preliminary data.</text>
</comment>
<dbReference type="OrthoDB" id="9801454at2"/>
<dbReference type="HAMAP" id="MF_00226_B">
    <property type="entry name" value="CinA_B"/>
    <property type="match status" value="1"/>
</dbReference>
<dbReference type="SMART" id="SM00852">
    <property type="entry name" value="MoCF_biosynth"/>
    <property type="match status" value="1"/>
</dbReference>
<feature type="domain" description="MoaB/Mog" evidence="2">
    <location>
        <begin position="11"/>
        <end position="177"/>
    </location>
</feature>
<protein>
    <recommendedName>
        <fullName evidence="1">CinA-like protein</fullName>
    </recommendedName>
</protein>
<dbReference type="PIRSF" id="PIRSF006728">
    <property type="entry name" value="CinA"/>
    <property type="match status" value="1"/>
</dbReference>
<keyword evidence="4" id="KW-1185">Reference proteome</keyword>
<reference evidence="3 4" key="1">
    <citation type="submission" date="2018-03" db="EMBL/GenBank/DDBJ databases">
        <title>Genomic Encyclopedia of Archaeal and Bacterial Type Strains, Phase II (KMG-II): from individual species to whole genera.</title>
        <authorList>
            <person name="Goeker M."/>
        </authorList>
    </citation>
    <scope>NUCLEOTIDE SEQUENCE [LARGE SCALE GENOMIC DNA]</scope>
    <source>
        <strain evidence="3 4">DSM 18107</strain>
    </source>
</reference>
<dbReference type="InterPro" id="IPR041424">
    <property type="entry name" value="CinA_KH"/>
</dbReference>
<proteinExistence type="inferred from homology"/>
<dbReference type="EMBL" id="PYGK01000005">
    <property type="protein sequence ID" value="PSL30807.1"/>
    <property type="molecule type" value="Genomic_DNA"/>
</dbReference>